<dbReference type="SUPFAM" id="SSF51120">
    <property type="entry name" value="beta-Roll"/>
    <property type="match status" value="1"/>
</dbReference>
<evidence type="ECO:0000256" key="1">
    <source>
        <dbReference type="ARBA" id="ARBA00004613"/>
    </source>
</evidence>
<reference evidence="3" key="2">
    <citation type="submission" date="2020-09" db="EMBL/GenBank/DDBJ databases">
        <authorList>
            <person name="Sun Q."/>
            <person name="Zhou Y."/>
        </authorList>
    </citation>
    <scope>NUCLEOTIDE SEQUENCE</scope>
    <source>
        <strain evidence="3">CGMCC 1.7081</strain>
    </source>
</reference>
<gene>
    <name evidence="3" type="ORF">GCM10010961_25500</name>
</gene>
<comment type="subcellular location">
    <subcellularLocation>
        <location evidence="1">Secreted</location>
    </subcellularLocation>
</comment>
<dbReference type="GO" id="GO:0005509">
    <property type="term" value="F:calcium ion binding"/>
    <property type="evidence" value="ECO:0007669"/>
    <property type="project" value="InterPro"/>
</dbReference>
<keyword evidence="2" id="KW-0964">Secreted</keyword>
<dbReference type="RefSeq" id="WP_051312545.1">
    <property type="nucleotide sequence ID" value="NZ_BNAP01000010.1"/>
</dbReference>
<evidence type="ECO:0008006" key="5">
    <source>
        <dbReference type="Google" id="ProtNLM"/>
    </source>
</evidence>
<organism evidence="3 4">
    <name type="scientific">Pseudodonghicola xiamenensis</name>
    <dbReference type="NCBI Taxonomy" id="337702"/>
    <lineage>
        <taxon>Bacteria</taxon>
        <taxon>Pseudomonadati</taxon>
        <taxon>Pseudomonadota</taxon>
        <taxon>Alphaproteobacteria</taxon>
        <taxon>Rhodobacterales</taxon>
        <taxon>Paracoccaceae</taxon>
        <taxon>Pseudodonghicola</taxon>
    </lineage>
</organism>
<dbReference type="AlphaFoldDB" id="A0A8J3H907"/>
<dbReference type="InterPro" id="IPR050557">
    <property type="entry name" value="RTX_toxin/Mannuronan_C5-epim"/>
</dbReference>
<dbReference type="EMBL" id="BNAP01000010">
    <property type="protein sequence ID" value="GHG93160.1"/>
    <property type="molecule type" value="Genomic_DNA"/>
</dbReference>
<keyword evidence="4" id="KW-1185">Reference proteome</keyword>
<dbReference type="InterPro" id="IPR001343">
    <property type="entry name" value="Hemolysn_Ca-bd"/>
</dbReference>
<comment type="caution">
    <text evidence="3">The sequence shown here is derived from an EMBL/GenBank/DDBJ whole genome shotgun (WGS) entry which is preliminary data.</text>
</comment>
<evidence type="ECO:0000313" key="3">
    <source>
        <dbReference type="EMBL" id="GHG93160.1"/>
    </source>
</evidence>
<dbReference type="PANTHER" id="PTHR38340">
    <property type="entry name" value="S-LAYER PROTEIN"/>
    <property type="match status" value="1"/>
</dbReference>
<evidence type="ECO:0000313" key="4">
    <source>
        <dbReference type="Proteomes" id="UP000611500"/>
    </source>
</evidence>
<accession>A0A8J3H907</accession>
<dbReference type="PRINTS" id="PR00313">
    <property type="entry name" value="CABNDNGRPT"/>
</dbReference>
<dbReference type="Pfam" id="PF00353">
    <property type="entry name" value="HemolysinCabind"/>
    <property type="match status" value="3"/>
</dbReference>
<dbReference type="Gene3D" id="2.150.10.10">
    <property type="entry name" value="Serralysin-like metalloprotease, C-terminal"/>
    <property type="match status" value="2"/>
</dbReference>
<dbReference type="InterPro" id="IPR018511">
    <property type="entry name" value="Hemolysin-typ_Ca-bd_CS"/>
</dbReference>
<dbReference type="InterPro" id="IPR011049">
    <property type="entry name" value="Serralysin-like_metalloprot_C"/>
</dbReference>
<dbReference type="PANTHER" id="PTHR38340:SF1">
    <property type="entry name" value="S-LAYER PROTEIN"/>
    <property type="match status" value="1"/>
</dbReference>
<dbReference type="GO" id="GO:0005576">
    <property type="term" value="C:extracellular region"/>
    <property type="evidence" value="ECO:0007669"/>
    <property type="project" value="UniProtKB-SubCell"/>
</dbReference>
<reference evidence="3" key="1">
    <citation type="journal article" date="2014" name="Int. J. Syst. Evol. Microbiol.">
        <title>Complete genome sequence of Corynebacterium casei LMG S-19264T (=DSM 44701T), isolated from a smear-ripened cheese.</title>
        <authorList>
            <consortium name="US DOE Joint Genome Institute (JGI-PGF)"/>
            <person name="Walter F."/>
            <person name="Albersmeier A."/>
            <person name="Kalinowski J."/>
            <person name="Ruckert C."/>
        </authorList>
    </citation>
    <scope>NUCLEOTIDE SEQUENCE</scope>
    <source>
        <strain evidence="3">CGMCC 1.7081</strain>
    </source>
</reference>
<evidence type="ECO:0000256" key="2">
    <source>
        <dbReference type="ARBA" id="ARBA00022525"/>
    </source>
</evidence>
<sequence length="352" mass="36314">MANITLYSNLHGWSFDDFWSIDFDSASILKATSSTLAGYFDGAFVAATGSFTIDGGELAGGTIRNLSFSVGGDSLAVISGLSLDVDDLASSSPSWLEQNVFNRADILTSSWNGSGSYATGGGDDRISLGAGDDIVDGGAGLDTFVLGLDYEPDTISLIDGAVVIDSALGHDRLTGIERIEFTDRSISVQVGGAGRDILRGDSDASSPWDILFGGAGDDRLAGRRGNDRLFGGDGDDRLIGGARADHLDGGDGADILRGGGGRDRLIGGGGDDILTGGAGRDTFVFTPGDGHDRITDFQLGIDTIAIADGVSGLADLDFVQDGSDVQISFADVTITVEDITLADLRTAGNFDF</sequence>
<dbReference type="PROSITE" id="PS00330">
    <property type="entry name" value="HEMOLYSIN_CALCIUM"/>
    <property type="match status" value="2"/>
</dbReference>
<proteinExistence type="predicted"/>
<protein>
    <recommendedName>
        <fullName evidence="5">Hemolysin-type calcium-binding repeat-containing protein</fullName>
    </recommendedName>
</protein>
<dbReference type="Proteomes" id="UP000611500">
    <property type="component" value="Unassembled WGS sequence"/>
</dbReference>
<name>A0A8J3H907_9RHOB</name>